<proteinExistence type="predicted"/>
<dbReference type="SMART" id="SM00233">
    <property type="entry name" value="PH"/>
    <property type="match status" value="1"/>
</dbReference>
<dbReference type="PROSITE" id="PS50003">
    <property type="entry name" value="PH_DOMAIN"/>
    <property type="match status" value="1"/>
</dbReference>
<dbReference type="Gene3D" id="2.30.29.30">
    <property type="entry name" value="Pleckstrin-homology domain (PH domain)/Phosphotyrosine-binding domain (PTB)"/>
    <property type="match status" value="1"/>
</dbReference>
<gene>
    <name evidence="3" type="ORF">V1264_000199</name>
</gene>
<dbReference type="Pfam" id="PF22697">
    <property type="entry name" value="SOS1_NGEF_PH"/>
    <property type="match status" value="1"/>
</dbReference>
<dbReference type="Proteomes" id="UP001374579">
    <property type="component" value="Unassembled WGS sequence"/>
</dbReference>
<feature type="region of interest" description="Disordered" evidence="1">
    <location>
        <begin position="200"/>
        <end position="221"/>
    </location>
</feature>
<dbReference type="InterPro" id="IPR011993">
    <property type="entry name" value="PH-like_dom_sf"/>
</dbReference>
<organism evidence="3 4">
    <name type="scientific">Littorina saxatilis</name>
    <dbReference type="NCBI Taxonomy" id="31220"/>
    <lineage>
        <taxon>Eukaryota</taxon>
        <taxon>Metazoa</taxon>
        <taxon>Spiralia</taxon>
        <taxon>Lophotrochozoa</taxon>
        <taxon>Mollusca</taxon>
        <taxon>Gastropoda</taxon>
        <taxon>Caenogastropoda</taxon>
        <taxon>Littorinimorpha</taxon>
        <taxon>Littorinoidea</taxon>
        <taxon>Littorinidae</taxon>
        <taxon>Littorina</taxon>
    </lineage>
</organism>
<evidence type="ECO:0000256" key="1">
    <source>
        <dbReference type="SAM" id="MobiDB-lite"/>
    </source>
</evidence>
<feature type="region of interest" description="Disordered" evidence="1">
    <location>
        <begin position="240"/>
        <end position="278"/>
    </location>
</feature>
<dbReference type="SUPFAM" id="SSF50729">
    <property type="entry name" value="PH domain-like"/>
    <property type="match status" value="1"/>
</dbReference>
<dbReference type="PANTHER" id="PTHR45845:SF3">
    <property type="entry name" value="PURATROPHIN-1-LIKE, ISOFORM A"/>
    <property type="match status" value="1"/>
</dbReference>
<dbReference type="InterPro" id="IPR055251">
    <property type="entry name" value="SOS1_NGEF_PH"/>
</dbReference>
<comment type="caution">
    <text evidence="3">The sequence shown here is derived from an EMBL/GenBank/DDBJ whole genome shotgun (WGS) entry which is preliminary data.</text>
</comment>
<name>A0AAN9BZB0_9CAEN</name>
<feature type="compositionally biased region" description="Low complexity" evidence="1">
    <location>
        <begin position="203"/>
        <end position="219"/>
    </location>
</feature>
<protein>
    <recommendedName>
        <fullName evidence="2">PH domain-containing protein</fullName>
    </recommendedName>
</protein>
<feature type="domain" description="PH" evidence="2">
    <location>
        <begin position="24"/>
        <end position="132"/>
    </location>
</feature>
<keyword evidence="4" id="KW-1185">Reference proteome</keyword>
<sequence length="308" mass="34714">MVRYQLRRGNDLLAMDSLRNCDVNLQEQGKLLRQDEFLVLRGRKKMVRQVFLFENLILFSKARQGRQGQHEIYTYKHSLKMADIGLTENVGECNKAFEIWFRRRSLGGNYIMQAPNTDTKAGWVRDISRILWEQAIINRERRKNELSAMGIGNKPCLDLNNSSDNIVNRAVDICSLSTRGRMRNSIAVSSVEYMRNGSKRPHSVISVGSNSSSSSSHSSMGFMRDSMLNQALDLDTSCYPNRHSMMSSESGIEADHSTSASYHTSTRSGMPSTPTHPYSASHHGVYYTHGINPMNAPSSPRESPVTDV</sequence>
<dbReference type="InterPro" id="IPR001849">
    <property type="entry name" value="PH_domain"/>
</dbReference>
<dbReference type="InterPro" id="IPR052231">
    <property type="entry name" value="Rho_GEF_signaling-related"/>
</dbReference>
<evidence type="ECO:0000259" key="2">
    <source>
        <dbReference type="PROSITE" id="PS50003"/>
    </source>
</evidence>
<dbReference type="AlphaFoldDB" id="A0AAN9BZB0"/>
<feature type="compositionally biased region" description="Polar residues" evidence="1">
    <location>
        <begin position="257"/>
        <end position="278"/>
    </location>
</feature>
<evidence type="ECO:0000313" key="3">
    <source>
        <dbReference type="EMBL" id="KAK7114075.1"/>
    </source>
</evidence>
<dbReference type="PANTHER" id="PTHR45845">
    <property type="entry name" value="RHO GUANINE NUCLEOTIDE EXCHANGE FACTOR-RELATED"/>
    <property type="match status" value="1"/>
</dbReference>
<evidence type="ECO:0000313" key="4">
    <source>
        <dbReference type="Proteomes" id="UP001374579"/>
    </source>
</evidence>
<dbReference type="CDD" id="cd13242">
    <property type="entry name" value="PH_puratrophin-1"/>
    <property type="match status" value="1"/>
</dbReference>
<reference evidence="3 4" key="1">
    <citation type="submission" date="2024-02" db="EMBL/GenBank/DDBJ databases">
        <title>Chromosome-scale genome assembly of the rough periwinkle Littorina saxatilis.</title>
        <authorList>
            <person name="De Jode A."/>
            <person name="Faria R."/>
            <person name="Formenti G."/>
            <person name="Sims Y."/>
            <person name="Smith T.P."/>
            <person name="Tracey A."/>
            <person name="Wood J.M.D."/>
            <person name="Zagrodzka Z.B."/>
            <person name="Johannesson K."/>
            <person name="Butlin R.K."/>
            <person name="Leder E.H."/>
        </authorList>
    </citation>
    <scope>NUCLEOTIDE SEQUENCE [LARGE SCALE GENOMIC DNA]</scope>
    <source>
        <strain evidence="3">Snail1</strain>
        <tissue evidence="3">Muscle</tissue>
    </source>
</reference>
<accession>A0AAN9BZB0</accession>
<dbReference type="EMBL" id="JBAMIC010000001">
    <property type="protein sequence ID" value="KAK7114075.1"/>
    <property type="molecule type" value="Genomic_DNA"/>
</dbReference>